<proteinExistence type="predicted"/>
<evidence type="ECO:0000256" key="1">
    <source>
        <dbReference type="SAM" id="MobiDB-lite"/>
    </source>
</evidence>
<feature type="transmembrane region" description="Helical" evidence="2">
    <location>
        <begin position="12"/>
        <end position="35"/>
    </location>
</feature>
<dbReference type="PANTHER" id="PTHR34219">
    <property type="entry name" value="IRON-REGULATED INNER MEMBRANE PROTEIN-RELATED"/>
    <property type="match status" value="1"/>
</dbReference>
<evidence type="ECO:0000313" key="4">
    <source>
        <dbReference type="Proteomes" id="UP001500582"/>
    </source>
</evidence>
<dbReference type="Proteomes" id="UP001500582">
    <property type="component" value="Unassembled WGS sequence"/>
</dbReference>
<dbReference type="EMBL" id="BAABFT010000001">
    <property type="protein sequence ID" value="GAA4310299.1"/>
    <property type="molecule type" value="Genomic_DNA"/>
</dbReference>
<gene>
    <name evidence="3" type="ORF">GCM10023149_04920</name>
</gene>
<keyword evidence="4" id="KW-1185">Reference proteome</keyword>
<keyword evidence="2" id="KW-1133">Transmembrane helix</keyword>
<evidence type="ECO:0000313" key="3">
    <source>
        <dbReference type="EMBL" id="GAA4310299.1"/>
    </source>
</evidence>
<evidence type="ECO:0000256" key="2">
    <source>
        <dbReference type="SAM" id="Phobius"/>
    </source>
</evidence>
<feature type="transmembrane region" description="Helical" evidence="2">
    <location>
        <begin position="183"/>
        <end position="209"/>
    </location>
</feature>
<accession>A0ABP8FTH2</accession>
<keyword evidence="2" id="KW-0812">Transmembrane</keyword>
<dbReference type="InterPro" id="IPR005625">
    <property type="entry name" value="PepSY-ass_TM"/>
</dbReference>
<organism evidence="3 4">
    <name type="scientific">Mucilaginibacter gynuensis</name>
    <dbReference type="NCBI Taxonomy" id="1302236"/>
    <lineage>
        <taxon>Bacteria</taxon>
        <taxon>Pseudomonadati</taxon>
        <taxon>Bacteroidota</taxon>
        <taxon>Sphingobacteriia</taxon>
        <taxon>Sphingobacteriales</taxon>
        <taxon>Sphingobacteriaceae</taxon>
        <taxon>Mucilaginibacter</taxon>
    </lineage>
</organism>
<dbReference type="RefSeq" id="WP_345209400.1">
    <property type="nucleotide sequence ID" value="NZ_BAABFT010000001.1"/>
</dbReference>
<feature type="transmembrane region" description="Helical" evidence="2">
    <location>
        <begin position="335"/>
        <end position="356"/>
    </location>
</feature>
<reference evidence="4" key="1">
    <citation type="journal article" date="2019" name="Int. J. Syst. Evol. Microbiol.">
        <title>The Global Catalogue of Microorganisms (GCM) 10K type strain sequencing project: providing services to taxonomists for standard genome sequencing and annotation.</title>
        <authorList>
            <consortium name="The Broad Institute Genomics Platform"/>
            <consortium name="The Broad Institute Genome Sequencing Center for Infectious Disease"/>
            <person name="Wu L."/>
            <person name="Ma J."/>
        </authorList>
    </citation>
    <scope>NUCLEOTIDE SEQUENCE [LARGE SCALE GENOMIC DNA]</scope>
    <source>
        <strain evidence="4">JCM 17705</strain>
    </source>
</reference>
<feature type="transmembrane region" description="Helical" evidence="2">
    <location>
        <begin position="140"/>
        <end position="162"/>
    </location>
</feature>
<name>A0ABP8FTH2_9SPHI</name>
<sequence length="382" mass="42887">MKAFKKITGWLHLWLGLISGIILIVVALTGALLTFEEELDPIFFKKSRVVEVSGTRLPVDSLVQIANTAFPGKKAARLIIPETADRSVTARIGARGKGLKIAYINPYTGAILYKGPYEKEFFQQVRNLHRYLLMEETGKVITGISCSICLFLVISGIIIWWPANKKAIKQRFKIKWDASGKRLTWDLHSVSGFYISLFLLLITLTGFVWSYQWAEDLIYTLADGKQTKEAKVKNLEKLKVAKPGIYQGMLDQTNQIYTYTGTVAFNLPAKPALAVTVQKELEESVNRQVDAASFDSHTGKFISKLPYAKLSNGTKIRRMILPIHTGSLLGWLTKLLYLIVCLFTASLPVTGLLIWLNRKKKSKTKSPRRRSTVAKPKLVPAK</sequence>
<dbReference type="PANTHER" id="PTHR34219:SF3">
    <property type="entry name" value="BLL7967 PROTEIN"/>
    <property type="match status" value="1"/>
</dbReference>
<comment type="caution">
    <text evidence="3">The sequence shown here is derived from an EMBL/GenBank/DDBJ whole genome shotgun (WGS) entry which is preliminary data.</text>
</comment>
<protein>
    <submittedName>
        <fullName evidence="3">PepSY-associated TM helix domain-containing protein</fullName>
    </submittedName>
</protein>
<dbReference type="Pfam" id="PF03929">
    <property type="entry name" value="PepSY_TM"/>
    <property type="match status" value="1"/>
</dbReference>
<keyword evidence="2" id="KW-0472">Membrane</keyword>
<feature type="compositionally biased region" description="Basic residues" evidence="1">
    <location>
        <begin position="363"/>
        <end position="372"/>
    </location>
</feature>
<feature type="region of interest" description="Disordered" evidence="1">
    <location>
        <begin position="363"/>
        <end position="382"/>
    </location>
</feature>